<keyword evidence="12" id="KW-1185">Reference proteome</keyword>
<dbReference type="EMBL" id="OU963868">
    <property type="protein sequence ID" value="CAH0393224.1"/>
    <property type="molecule type" value="Genomic_DNA"/>
</dbReference>
<dbReference type="InterPro" id="IPR033929">
    <property type="entry name" value="Tensin_PTB"/>
</dbReference>
<keyword evidence="6" id="KW-0965">Cell junction</keyword>
<dbReference type="Gene3D" id="3.30.505.10">
    <property type="entry name" value="SH2 domain"/>
    <property type="match status" value="1"/>
</dbReference>
<feature type="compositionally biased region" description="Low complexity" evidence="9">
    <location>
        <begin position="329"/>
        <end position="340"/>
    </location>
</feature>
<feature type="region of interest" description="Disordered" evidence="9">
    <location>
        <begin position="102"/>
        <end position="144"/>
    </location>
</feature>
<organism evidence="11 12">
    <name type="scientific">Bemisia tabaci</name>
    <name type="common">Sweetpotato whitefly</name>
    <name type="synonym">Aleurodes tabaci</name>
    <dbReference type="NCBI Taxonomy" id="7038"/>
    <lineage>
        <taxon>Eukaryota</taxon>
        <taxon>Metazoa</taxon>
        <taxon>Ecdysozoa</taxon>
        <taxon>Arthropoda</taxon>
        <taxon>Hexapoda</taxon>
        <taxon>Insecta</taxon>
        <taxon>Pterygota</taxon>
        <taxon>Neoptera</taxon>
        <taxon>Paraneoptera</taxon>
        <taxon>Hemiptera</taxon>
        <taxon>Sternorrhyncha</taxon>
        <taxon>Aleyrodoidea</taxon>
        <taxon>Aleyrodidae</taxon>
        <taxon>Aleyrodinae</taxon>
        <taxon>Bemisia</taxon>
    </lineage>
</organism>
<dbReference type="CDD" id="cd09927">
    <property type="entry name" value="SH2_Tensin_like"/>
    <property type="match status" value="1"/>
</dbReference>
<evidence type="ECO:0000256" key="6">
    <source>
        <dbReference type="ARBA" id="ARBA00022949"/>
    </source>
</evidence>
<dbReference type="InterPro" id="IPR011993">
    <property type="entry name" value="PH-like_dom_sf"/>
</dbReference>
<dbReference type="InterPro" id="IPR035012">
    <property type="entry name" value="Tensin-like_SH2"/>
</dbReference>
<proteinExistence type="inferred from homology"/>
<dbReference type="SMART" id="SM00252">
    <property type="entry name" value="SH2"/>
    <property type="match status" value="1"/>
</dbReference>
<reference evidence="11" key="1">
    <citation type="submission" date="2021-12" db="EMBL/GenBank/DDBJ databases">
        <authorList>
            <person name="King R."/>
        </authorList>
    </citation>
    <scope>NUCLEOTIDE SEQUENCE</scope>
</reference>
<evidence type="ECO:0000256" key="9">
    <source>
        <dbReference type="SAM" id="MobiDB-lite"/>
    </source>
</evidence>
<dbReference type="PROSITE" id="PS50001">
    <property type="entry name" value="SH2"/>
    <property type="match status" value="1"/>
</dbReference>
<dbReference type="Gene3D" id="2.30.29.30">
    <property type="entry name" value="Pleckstrin-homology domain (PH domain)/Phosphotyrosine-binding domain (PTB)"/>
    <property type="match status" value="1"/>
</dbReference>
<evidence type="ECO:0000256" key="3">
    <source>
        <dbReference type="ARBA" id="ARBA00022553"/>
    </source>
</evidence>
<evidence type="ECO:0000256" key="5">
    <source>
        <dbReference type="ARBA" id="ARBA00022912"/>
    </source>
</evidence>
<dbReference type="PANTHER" id="PTHR45734:SF10">
    <property type="entry name" value="BLISTERY, ISOFORM A"/>
    <property type="match status" value="1"/>
</dbReference>
<dbReference type="AlphaFoldDB" id="A0A9P0AJN2"/>
<accession>A0A9P0AJN2</accession>
<evidence type="ECO:0000256" key="1">
    <source>
        <dbReference type="ARBA" id="ARBA00004282"/>
    </source>
</evidence>
<evidence type="ECO:0000256" key="4">
    <source>
        <dbReference type="ARBA" id="ARBA00022801"/>
    </source>
</evidence>
<protein>
    <recommendedName>
        <fullName evidence="10">SH2 domain-containing protein</fullName>
    </recommendedName>
</protein>
<feature type="compositionally biased region" description="Polar residues" evidence="9">
    <location>
        <begin position="106"/>
        <end position="115"/>
    </location>
</feature>
<dbReference type="InterPro" id="IPR051484">
    <property type="entry name" value="Tensin_PTEN_phosphatase"/>
</dbReference>
<keyword evidence="3" id="KW-0597">Phosphoprotein</keyword>
<evidence type="ECO:0000259" key="10">
    <source>
        <dbReference type="PROSITE" id="PS50001"/>
    </source>
</evidence>
<comment type="subcellular location">
    <subcellularLocation>
        <location evidence="1">Cell junction</location>
    </subcellularLocation>
</comment>
<dbReference type="GO" id="GO:0004721">
    <property type="term" value="F:phosphoprotein phosphatase activity"/>
    <property type="evidence" value="ECO:0007669"/>
    <property type="project" value="UniProtKB-KW"/>
</dbReference>
<dbReference type="Proteomes" id="UP001152759">
    <property type="component" value="Chromosome 7"/>
</dbReference>
<dbReference type="InterPro" id="IPR006020">
    <property type="entry name" value="PTB/PI_dom"/>
</dbReference>
<sequence>MDKKYSTELRNVVSGSMNGTGHNLTWLQRQQLKLKERKEVQIRNERLPYETRLLSELVHHNRYKKPSPSQRLDGYTSDTTLFSGEDEEDFSIPLHINTAAGHHKQLQNGTSTPTSPVLPHRTTSRSQKQQFSAISNGNVHRQKLDTFERPFVSVKRAHEQQIKKYAENGEPSPSTGLLSVVERNGSDHLASLIATLTSHDTSSSPTWLRHQSRHESVGSLRTASISDTESSPPHTTTPRPQTPAFPVHPRTPYSNSSVHFDASSLPPKSPTSQRKDWSPLAETLQRERNMMSARSYDSSSETHSPKSPALTSLQNGSTGHSSPSVYFGTSRRSSTHSNSETTHEVSRANVNFVRDTSKYWYKPNMSREEAIAMLRDKPPGTFIVRDSNSFPGAFGLVLKVATPPPGSVNKTPNSDPSNELVRHFLIEPTPRGVRLKGCANEPVFGSLSALVYQHSIMPLALPCQLVLPEMNPASSVVDGSNTISSAQLLLANGAACNVLYLVTVETESLTGPQAIVRGIGALFSMNPLPRATVVHFKVSSHGITLTDNKRRLFFRRHYPVNTISYCGLDPGDHRWSQQNDTTGLPTSSNRCFGFIARKPASQTDNECHIFAELEPEQPATAIVNFVCKVMMNSNLKPNIV</sequence>
<name>A0A9P0AJN2_BEMTA</name>
<feature type="domain" description="SH2" evidence="10">
    <location>
        <begin position="360"/>
        <end position="469"/>
    </location>
</feature>
<dbReference type="PANTHER" id="PTHR45734">
    <property type="entry name" value="TENSIN"/>
    <property type="match status" value="1"/>
</dbReference>
<gene>
    <name evidence="11" type="ORF">BEMITA_LOCUS11649</name>
</gene>
<dbReference type="InterPro" id="IPR013625">
    <property type="entry name" value="PTB"/>
</dbReference>
<keyword evidence="4" id="KW-0378">Hydrolase</keyword>
<evidence type="ECO:0000313" key="12">
    <source>
        <dbReference type="Proteomes" id="UP001152759"/>
    </source>
</evidence>
<dbReference type="SMART" id="SM00462">
    <property type="entry name" value="PTB"/>
    <property type="match status" value="1"/>
</dbReference>
<dbReference type="SUPFAM" id="SSF55550">
    <property type="entry name" value="SH2 domain"/>
    <property type="match status" value="1"/>
</dbReference>
<keyword evidence="5" id="KW-0904">Protein phosphatase</keyword>
<dbReference type="Pfam" id="PF00017">
    <property type="entry name" value="SH2"/>
    <property type="match status" value="1"/>
</dbReference>
<dbReference type="GO" id="GO:0005925">
    <property type="term" value="C:focal adhesion"/>
    <property type="evidence" value="ECO:0007669"/>
    <property type="project" value="TreeGrafter"/>
</dbReference>
<evidence type="ECO:0000256" key="7">
    <source>
        <dbReference type="ARBA" id="ARBA00022999"/>
    </source>
</evidence>
<dbReference type="CDD" id="cd01213">
    <property type="entry name" value="PTB_tensin"/>
    <property type="match status" value="1"/>
</dbReference>
<dbReference type="FunFam" id="3.30.505.10:FF:000002">
    <property type="entry name" value="Tensin 1"/>
    <property type="match status" value="1"/>
</dbReference>
<feature type="compositionally biased region" description="Polar residues" evidence="9">
    <location>
        <begin position="309"/>
        <end position="324"/>
    </location>
</feature>
<evidence type="ECO:0000313" key="11">
    <source>
        <dbReference type="EMBL" id="CAH0393224.1"/>
    </source>
</evidence>
<dbReference type="Pfam" id="PF08416">
    <property type="entry name" value="PTB"/>
    <property type="match status" value="1"/>
</dbReference>
<dbReference type="InterPro" id="IPR000980">
    <property type="entry name" value="SH2"/>
</dbReference>
<comment type="similarity">
    <text evidence="2">Belongs to the PTEN phosphatase protein family.</text>
</comment>
<feature type="compositionally biased region" description="Polar residues" evidence="9">
    <location>
        <begin position="124"/>
        <end position="139"/>
    </location>
</feature>
<feature type="region of interest" description="Disordered" evidence="9">
    <location>
        <begin position="198"/>
        <end position="345"/>
    </location>
</feature>
<evidence type="ECO:0000256" key="8">
    <source>
        <dbReference type="PROSITE-ProRule" id="PRU00191"/>
    </source>
</evidence>
<feature type="compositionally biased region" description="Low complexity" evidence="9">
    <location>
        <begin position="226"/>
        <end position="239"/>
    </location>
</feature>
<evidence type="ECO:0000256" key="2">
    <source>
        <dbReference type="ARBA" id="ARBA00007881"/>
    </source>
</evidence>
<dbReference type="InterPro" id="IPR036860">
    <property type="entry name" value="SH2_dom_sf"/>
</dbReference>
<dbReference type="SUPFAM" id="SSF50729">
    <property type="entry name" value="PH domain-like"/>
    <property type="match status" value="1"/>
</dbReference>
<keyword evidence="7 8" id="KW-0727">SH2 domain</keyword>